<feature type="region of interest" description="Disordered" evidence="1">
    <location>
        <begin position="146"/>
        <end position="200"/>
    </location>
</feature>
<feature type="compositionally biased region" description="Low complexity" evidence="1">
    <location>
        <begin position="535"/>
        <end position="546"/>
    </location>
</feature>
<feature type="region of interest" description="Disordered" evidence="1">
    <location>
        <begin position="1"/>
        <end position="103"/>
    </location>
</feature>
<dbReference type="EC" id="3.2.1.20" evidence="2"/>
<feature type="compositionally biased region" description="Basic and acidic residues" evidence="1">
    <location>
        <begin position="563"/>
        <end position="577"/>
    </location>
</feature>
<feature type="compositionally biased region" description="Basic and acidic residues" evidence="1">
    <location>
        <begin position="430"/>
        <end position="450"/>
    </location>
</feature>
<evidence type="ECO:0000313" key="2">
    <source>
        <dbReference type="EMBL" id="CAA9329769.1"/>
    </source>
</evidence>
<feature type="compositionally biased region" description="Basic residues" evidence="1">
    <location>
        <begin position="317"/>
        <end position="345"/>
    </location>
</feature>
<accession>A0A6J4LEU6</accession>
<protein>
    <submittedName>
        <fullName evidence="2">GH13_13 / GH13_37 / GH13 / GH13_32 / GH13_ 14 / GH13_11</fullName>
        <ecNumber evidence="2">3.2.1.135</ecNumber>
        <ecNumber evidence="2">3.2.1.20</ecNumber>
    </submittedName>
</protein>
<feature type="compositionally biased region" description="Basic residues" evidence="1">
    <location>
        <begin position="89"/>
        <end position="103"/>
    </location>
</feature>
<dbReference type="EC" id="3.2.1.135" evidence="2"/>
<feature type="compositionally biased region" description="Basic and acidic residues" evidence="1">
    <location>
        <begin position="265"/>
        <end position="290"/>
    </location>
</feature>
<feature type="compositionally biased region" description="Low complexity" evidence="1">
    <location>
        <begin position="18"/>
        <end position="27"/>
    </location>
</feature>
<gene>
    <name evidence="2" type="ORF">AVDCRST_MAG24-746</name>
</gene>
<feature type="compositionally biased region" description="Basic residues" evidence="1">
    <location>
        <begin position="36"/>
        <end position="52"/>
    </location>
</feature>
<feature type="compositionally biased region" description="Low complexity" evidence="1">
    <location>
        <begin position="498"/>
        <end position="518"/>
    </location>
</feature>
<dbReference type="GO" id="GO:0004558">
    <property type="term" value="F:alpha-1,4-glucosidase activity"/>
    <property type="evidence" value="ECO:0007669"/>
    <property type="project" value="UniProtKB-EC"/>
</dbReference>
<dbReference type="EMBL" id="CADCUF010000115">
    <property type="protein sequence ID" value="CAA9329769.1"/>
    <property type="molecule type" value="Genomic_DNA"/>
</dbReference>
<name>A0A6J4LEU6_9ACTN</name>
<keyword evidence="2" id="KW-0326">Glycosidase</keyword>
<feature type="compositionally biased region" description="Basic residues" evidence="1">
    <location>
        <begin position="522"/>
        <end position="531"/>
    </location>
</feature>
<organism evidence="2">
    <name type="scientific">uncultured Nocardioidaceae bacterium</name>
    <dbReference type="NCBI Taxonomy" id="253824"/>
    <lineage>
        <taxon>Bacteria</taxon>
        <taxon>Bacillati</taxon>
        <taxon>Actinomycetota</taxon>
        <taxon>Actinomycetes</taxon>
        <taxon>Propionibacteriales</taxon>
        <taxon>Nocardioidaceae</taxon>
        <taxon>environmental samples</taxon>
    </lineage>
</organism>
<feature type="region of interest" description="Disordered" evidence="1">
    <location>
        <begin position="238"/>
        <end position="462"/>
    </location>
</feature>
<sequence length="577" mass="62252">VGPGGPARPGARARRLADAGQAGPRAARGLDDLRAARPRLLHHGRDRPRGAPRHLPGLRRDGQRRHAPPARARPGRAEHAAPAAGERHRDHRGGPRRAARARLRPRILRACVARPAGVHRPDPRPGRLQLGLRPAALHDARGLLRHGSRRAGAHARVPRDGQGHQRRRPARGHGRRLQPHAGRGPGPEVDPRPDRPGLLPAAVAHGRRRDLHVLCQHGVRAPDDGEAHGRVRRDLGAALQGRRLPLRPHGPPLQGQHARGPPRPGRADAGARRGRRQADLRLRRGLELRRGGRRPALRAGHPAQHGGHGDRDVLRPPARRRPRRRALRRRPARAGLRHRAVHGPQRRAGERVRPGRPAPARARPDQGRAGGQPARLPLRGPDGPDRHGRAGGLQRPARGLRRGPERDDHLRRRPRQRDAVRRPAVQAAAEHVDGRPGADEHGGARDDRAGPEPVVLARRGGPAALQVAGPQLLQLGRLVQPDRLVGPRVDVGLGAAARRGQRGQVAVHAAAARGPGAEAGRGRHRGSKGPRGRAAADPLLLTAPAPGHRRADPGARQLPDGRAGPDARGDRHGDRRP</sequence>
<reference evidence="2" key="1">
    <citation type="submission" date="2020-02" db="EMBL/GenBank/DDBJ databases">
        <authorList>
            <person name="Meier V. D."/>
        </authorList>
    </citation>
    <scope>NUCLEOTIDE SEQUENCE</scope>
    <source>
        <strain evidence="2">AVDCRST_MAG24</strain>
    </source>
</reference>
<keyword evidence="2" id="KW-0378">Hydrolase</keyword>
<dbReference type="AlphaFoldDB" id="A0A6J4LEU6"/>
<dbReference type="GO" id="GO:0031216">
    <property type="term" value="F:neopullulanase activity"/>
    <property type="evidence" value="ECO:0007669"/>
    <property type="project" value="UniProtKB-EC"/>
</dbReference>
<feature type="compositionally biased region" description="Basic and acidic residues" evidence="1">
    <location>
        <begin position="402"/>
        <end position="421"/>
    </location>
</feature>
<feature type="non-terminal residue" evidence="2">
    <location>
        <position position="577"/>
    </location>
</feature>
<feature type="non-terminal residue" evidence="2">
    <location>
        <position position="1"/>
    </location>
</feature>
<feature type="compositionally biased region" description="Basic residues" evidence="1">
    <location>
        <begin position="164"/>
        <end position="178"/>
    </location>
</feature>
<evidence type="ECO:0000256" key="1">
    <source>
        <dbReference type="SAM" id="MobiDB-lite"/>
    </source>
</evidence>
<feature type="region of interest" description="Disordered" evidence="1">
    <location>
        <begin position="498"/>
        <end position="577"/>
    </location>
</feature>
<proteinExistence type="predicted"/>